<keyword evidence="18 23" id="KW-0472">Membrane</keyword>
<evidence type="ECO:0000256" key="3">
    <source>
        <dbReference type="ARBA" id="ARBA00004477"/>
    </source>
</evidence>
<dbReference type="AlphaFoldDB" id="B4VUR2"/>
<dbReference type="STRING" id="118168.MC7420_3869"/>
<dbReference type="InterPro" id="IPR058544">
    <property type="entry name" value="ETR1_N"/>
</dbReference>
<dbReference type="EC" id="2.7.13.3" evidence="6"/>
<evidence type="ECO:0000256" key="4">
    <source>
        <dbReference type="ARBA" id="ARBA00006402"/>
    </source>
</evidence>
<keyword evidence="19" id="KW-1015">Disulfide bond</keyword>
<feature type="domain" description="Histidine kinase" evidence="25">
    <location>
        <begin position="564"/>
        <end position="784"/>
    </location>
</feature>
<keyword evidence="9 23" id="KW-0812">Transmembrane</keyword>
<dbReference type="InterPro" id="IPR005467">
    <property type="entry name" value="His_kinase_dom"/>
</dbReference>
<dbReference type="PANTHER" id="PTHR45339:SF1">
    <property type="entry name" value="HYBRID SIGNAL TRANSDUCTION HISTIDINE KINASE J"/>
    <property type="match status" value="1"/>
</dbReference>
<evidence type="ECO:0000313" key="28">
    <source>
        <dbReference type="Proteomes" id="UP000003835"/>
    </source>
</evidence>
<accession>B4VUR2</accession>
<dbReference type="PROSITE" id="PS50110">
    <property type="entry name" value="RESPONSE_REGULATORY"/>
    <property type="match status" value="1"/>
</dbReference>
<evidence type="ECO:0000256" key="11">
    <source>
        <dbReference type="ARBA" id="ARBA00022745"/>
    </source>
</evidence>
<dbReference type="Gene3D" id="3.30.565.10">
    <property type="entry name" value="Histidine kinase-like ATPase, C-terminal domain"/>
    <property type="match status" value="1"/>
</dbReference>
<evidence type="ECO:0000256" key="7">
    <source>
        <dbReference type="ARBA" id="ARBA00022553"/>
    </source>
</evidence>
<evidence type="ECO:0000256" key="8">
    <source>
        <dbReference type="ARBA" id="ARBA00022679"/>
    </source>
</evidence>
<dbReference type="Gene3D" id="1.10.287.130">
    <property type="match status" value="1"/>
</dbReference>
<feature type="domain" description="Phytochrome chromophore attachment site" evidence="24">
    <location>
        <begin position="359"/>
        <end position="523"/>
    </location>
</feature>
<dbReference type="InterPro" id="IPR004358">
    <property type="entry name" value="Sig_transdc_His_kin-like_C"/>
</dbReference>
<evidence type="ECO:0000256" key="18">
    <source>
        <dbReference type="ARBA" id="ARBA00023136"/>
    </source>
</evidence>
<dbReference type="CDD" id="cd16922">
    <property type="entry name" value="HATPase_EvgS-ArcB-TorS-like"/>
    <property type="match status" value="1"/>
</dbReference>
<keyword evidence="15 23" id="KW-1133">Transmembrane helix</keyword>
<gene>
    <name evidence="27" type="ORF">MC7420_3869</name>
</gene>
<dbReference type="PROSITE" id="PS50109">
    <property type="entry name" value="HIS_KIN"/>
    <property type="match status" value="1"/>
</dbReference>
<dbReference type="SMART" id="SM00448">
    <property type="entry name" value="REC"/>
    <property type="match status" value="1"/>
</dbReference>
<evidence type="ECO:0000256" key="17">
    <source>
        <dbReference type="ARBA" id="ARBA00023012"/>
    </source>
</evidence>
<dbReference type="eggNOG" id="COG2205">
    <property type="taxonomic scope" value="Bacteria"/>
</dbReference>
<evidence type="ECO:0000256" key="5">
    <source>
        <dbReference type="ARBA" id="ARBA00009842"/>
    </source>
</evidence>
<evidence type="ECO:0000256" key="22">
    <source>
        <dbReference type="PROSITE-ProRule" id="PRU00169"/>
    </source>
</evidence>
<dbReference type="InterPro" id="IPR036097">
    <property type="entry name" value="HisK_dim/P_sf"/>
</dbReference>
<feature type="modified residue" description="4-aspartylphosphate" evidence="22">
    <location>
        <position position="859"/>
    </location>
</feature>
<evidence type="ECO:0000256" key="1">
    <source>
        <dbReference type="ARBA" id="ARBA00000085"/>
    </source>
</evidence>
<dbReference type="EMBL" id="DS989853">
    <property type="protein sequence ID" value="EDX74345.1"/>
    <property type="molecule type" value="Genomic_DNA"/>
</dbReference>
<organism evidence="27 28">
    <name type="scientific">Coleofasciculus chthonoplastes PCC 7420</name>
    <dbReference type="NCBI Taxonomy" id="118168"/>
    <lineage>
        <taxon>Bacteria</taxon>
        <taxon>Bacillati</taxon>
        <taxon>Cyanobacteriota</taxon>
        <taxon>Cyanophyceae</taxon>
        <taxon>Coleofasciculales</taxon>
        <taxon>Coleofasciculaceae</taxon>
        <taxon>Coleofasciculus</taxon>
    </lineage>
</organism>
<evidence type="ECO:0000256" key="6">
    <source>
        <dbReference type="ARBA" id="ARBA00012438"/>
    </source>
</evidence>
<comment type="catalytic activity">
    <reaction evidence="1">
        <text>ATP + protein L-histidine = ADP + protein N-phospho-L-histidine.</text>
        <dbReference type="EC" id="2.7.13.3"/>
    </reaction>
</comment>
<dbReference type="SMART" id="SM00387">
    <property type="entry name" value="HATPase_c"/>
    <property type="match status" value="1"/>
</dbReference>
<dbReference type="SMART" id="SM00065">
    <property type="entry name" value="GAF"/>
    <property type="match status" value="2"/>
</dbReference>
<dbReference type="CDD" id="cd00082">
    <property type="entry name" value="HisKA"/>
    <property type="match status" value="1"/>
</dbReference>
<sequence>MLESLQTILSSRSYMPHGNCYLWQTPLVGLHVVSDALIAIAYFSIPAMLIYFVRQRRDIPFSRVFILFGAFIVFCGIGHLFDIWTLWHADYWISGIERALTALISCYTALRLIDLLPQFLALRTPEQLEAINRELQQQVVQRRQTEETLRAIVAGTASVTGEDFFAALVQNLAKSLHVPSVVVAEKICDREPGWRSLACCCITSCQVSQLQSTCCEIIPQTQQSCEYANHWQKLFPYTTDTEHCVGIPLLDEHQQVIGMLGICDVKPLCISNLDQAMMNVFAARAATELQRKWAEDEKHRAYEALEFRVEERTAELVATNATLETEIQERIAAEAAIKLMAQREKAINRVIQQMRQSLDLDTIFKATTAELRQAIECDRVLIYEFNPDWSGTIIAESVAPGWQALLRDGKKSSTFAQTTTVNPQCLANQLTDADGLVQDTYLQERQGGIYRQKNTYCCIFDVEQANFSECYLNLLKGMQAQAYIIAPIFCGQQLWGLLGVYQNSNPRQWQPAEVQIVTQIGNQLGVAVQQAELFAQTQNQAIELQQAKEAADAANRAKSEFLSNMSHELRTPMNAILGFTQLMQRDQSLPAQHQGYMEIINHSGEHLLELINDVLEMSKIEAGRITLAEIDCNLHQLLRRLESMFQLKAKSKGLRLRVQRDDTVPQWIRTDEHKLRQVLINLLSNAIKFTENGQVTLEVSGVRQGKTVNLGFKVADTGPGIAKEDRNELFQAFKQTKLGQNTYEGTGLGLKISQKFVQLMGGEITITSELGQGSCFKFQIQVELTESIPDTPASNFQEVTGLAPGQPAYRILVVEDHLVNRQLLVTLLKEVGFQVKSAENGQAAIALWQKWQPELIFMDMHIPIMDGYQATRQIKQSNFATIPPIIAITASAFAHKREECLTAGCDAFISKPFHLEEILEIISQYLGVQYSYNTTTETVSDATDASVSPSDYTLNANDLKIMSSEWIEQLHYAASSCNDALCLSLIDQIPDEESQLIEALRELVDSYQFDQLINLTISPINP</sequence>
<dbReference type="GO" id="GO:0016020">
    <property type="term" value="C:membrane"/>
    <property type="evidence" value="ECO:0007669"/>
    <property type="project" value="UniProtKB-SubCell"/>
</dbReference>
<evidence type="ECO:0000256" key="9">
    <source>
        <dbReference type="ARBA" id="ARBA00022692"/>
    </source>
</evidence>
<keyword evidence="16" id="KW-0186">Copper</keyword>
<dbReference type="Pfam" id="PF01590">
    <property type="entry name" value="GAF"/>
    <property type="match status" value="1"/>
</dbReference>
<evidence type="ECO:0000256" key="10">
    <source>
        <dbReference type="ARBA" id="ARBA00022741"/>
    </source>
</evidence>
<evidence type="ECO:0000256" key="23">
    <source>
        <dbReference type="SAM" id="Phobius"/>
    </source>
</evidence>
<keyword evidence="8" id="KW-0808">Transferase</keyword>
<dbReference type="InterPro" id="IPR011006">
    <property type="entry name" value="CheY-like_superfamily"/>
</dbReference>
<evidence type="ECO:0000256" key="2">
    <source>
        <dbReference type="ARBA" id="ARBA00001935"/>
    </source>
</evidence>
<keyword evidence="10" id="KW-0547">Nucleotide-binding</keyword>
<dbReference type="Pfam" id="PF25487">
    <property type="entry name" value="ETR1_N"/>
    <property type="match status" value="1"/>
</dbReference>
<comment type="subcellular location">
    <subcellularLocation>
        <location evidence="3">Endoplasmic reticulum membrane</location>
        <topology evidence="3">Multi-pass membrane protein</topology>
    </subcellularLocation>
</comment>
<evidence type="ECO:0000256" key="12">
    <source>
        <dbReference type="ARBA" id="ARBA00022777"/>
    </source>
</evidence>
<dbReference type="InterPro" id="IPR003018">
    <property type="entry name" value="GAF"/>
</dbReference>
<dbReference type="Proteomes" id="UP000003835">
    <property type="component" value="Unassembled WGS sequence"/>
</dbReference>
<reference evidence="27 28" key="1">
    <citation type="submission" date="2008-07" db="EMBL/GenBank/DDBJ databases">
        <authorList>
            <person name="Tandeau de Marsac N."/>
            <person name="Ferriera S."/>
            <person name="Johnson J."/>
            <person name="Kravitz S."/>
            <person name="Beeson K."/>
            <person name="Sutton G."/>
            <person name="Rogers Y.-H."/>
            <person name="Friedman R."/>
            <person name="Frazier M."/>
            <person name="Venter J.C."/>
        </authorList>
    </citation>
    <scope>NUCLEOTIDE SEQUENCE [LARGE SCALE GENOMIC DNA]</scope>
    <source>
        <strain evidence="27 28">PCC 7420</strain>
    </source>
</reference>
<dbReference type="InterPro" id="IPR003661">
    <property type="entry name" value="HisK_dim/P_dom"/>
</dbReference>
<dbReference type="SUPFAM" id="SSF52172">
    <property type="entry name" value="CheY-like"/>
    <property type="match status" value="1"/>
</dbReference>
<keyword evidence="17" id="KW-0902">Two-component regulatory system</keyword>
<dbReference type="Gene3D" id="3.40.50.2300">
    <property type="match status" value="1"/>
</dbReference>
<dbReference type="SUPFAM" id="SSF55874">
    <property type="entry name" value="ATPase domain of HSP90 chaperone/DNA topoisomerase II/histidine kinase"/>
    <property type="match status" value="1"/>
</dbReference>
<dbReference type="GO" id="GO:0005524">
    <property type="term" value="F:ATP binding"/>
    <property type="evidence" value="ECO:0007669"/>
    <property type="project" value="UniProtKB-KW"/>
</dbReference>
<dbReference type="InterPro" id="IPR029016">
    <property type="entry name" value="GAF-like_dom_sf"/>
</dbReference>
<evidence type="ECO:0000256" key="13">
    <source>
        <dbReference type="ARBA" id="ARBA00022824"/>
    </source>
</evidence>
<proteinExistence type="inferred from homology"/>
<dbReference type="RefSeq" id="WP_006102190.1">
    <property type="nucleotide sequence ID" value="NZ_DS989853.1"/>
</dbReference>
<protein>
    <recommendedName>
        <fullName evidence="21">Circadian input-output histidine kinase CikA</fullName>
        <ecNumber evidence="6">2.7.13.3</ecNumber>
    </recommendedName>
</protein>
<dbReference type="Pfam" id="PF00512">
    <property type="entry name" value="HisKA"/>
    <property type="match status" value="1"/>
</dbReference>
<evidence type="ECO:0000256" key="14">
    <source>
        <dbReference type="ARBA" id="ARBA00022840"/>
    </source>
</evidence>
<dbReference type="InterPro" id="IPR003594">
    <property type="entry name" value="HATPase_dom"/>
</dbReference>
<dbReference type="FunFam" id="3.30.565.10:FF:000010">
    <property type="entry name" value="Sensor histidine kinase RcsC"/>
    <property type="match status" value="1"/>
</dbReference>
<keyword evidence="11" id="KW-0936">Ethylene signaling pathway</keyword>
<dbReference type="SUPFAM" id="SSF55781">
    <property type="entry name" value="GAF domain-like"/>
    <property type="match status" value="2"/>
</dbReference>
<dbReference type="Pfam" id="PF02518">
    <property type="entry name" value="HATPase_c"/>
    <property type="match status" value="1"/>
</dbReference>
<evidence type="ECO:0000256" key="21">
    <source>
        <dbReference type="ARBA" id="ARBA00074306"/>
    </source>
</evidence>
<dbReference type="eggNOG" id="COG2203">
    <property type="taxonomic scope" value="Bacteria"/>
</dbReference>
<evidence type="ECO:0000256" key="16">
    <source>
        <dbReference type="ARBA" id="ARBA00023008"/>
    </source>
</evidence>
<comment type="cofactor">
    <cofactor evidence="2">
        <name>Cu cation</name>
        <dbReference type="ChEBI" id="CHEBI:23378"/>
    </cofactor>
</comment>
<keyword evidence="13" id="KW-0256">Endoplasmic reticulum</keyword>
<dbReference type="HOGENOM" id="CLU_000445_114_15_3"/>
<keyword evidence="12 27" id="KW-0418">Kinase</keyword>
<feature type="transmembrane region" description="Helical" evidence="23">
    <location>
        <begin position="32"/>
        <end position="53"/>
    </location>
</feature>
<dbReference type="GO" id="GO:0000155">
    <property type="term" value="F:phosphorelay sensor kinase activity"/>
    <property type="evidence" value="ECO:0007669"/>
    <property type="project" value="InterPro"/>
</dbReference>
<dbReference type="SUPFAM" id="SSF47384">
    <property type="entry name" value="Homodimeric domain of signal transducing histidine kinase"/>
    <property type="match status" value="1"/>
</dbReference>
<name>B4VUR2_9CYAN</name>
<evidence type="ECO:0000256" key="19">
    <source>
        <dbReference type="ARBA" id="ARBA00023157"/>
    </source>
</evidence>
<dbReference type="SMART" id="SM00388">
    <property type="entry name" value="HisKA"/>
    <property type="match status" value="1"/>
</dbReference>
<dbReference type="FunFam" id="1.10.287.130:FF:000038">
    <property type="entry name" value="Sensory transduction histidine kinase"/>
    <property type="match status" value="1"/>
</dbReference>
<keyword evidence="7 22" id="KW-0597">Phosphoprotein</keyword>
<keyword evidence="20" id="KW-0131">Cell cycle</keyword>
<feature type="transmembrane region" description="Helical" evidence="23">
    <location>
        <begin position="65"/>
        <end position="87"/>
    </location>
</feature>
<comment type="similarity">
    <text evidence="4">In the N-terminal section; belongs to the phytochrome family.</text>
</comment>
<dbReference type="PRINTS" id="PR00344">
    <property type="entry name" value="BCTRLSENSOR"/>
</dbReference>
<keyword evidence="28" id="KW-1185">Reference proteome</keyword>
<keyword evidence="14" id="KW-0067">ATP-binding</keyword>
<evidence type="ECO:0000256" key="15">
    <source>
        <dbReference type="ARBA" id="ARBA00022989"/>
    </source>
</evidence>
<feature type="domain" description="Response regulatory" evidence="26">
    <location>
        <begin position="810"/>
        <end position="926"/>
    </location>
</feature>
<evidence type="ECO:0000256" key="20">
    <source>
        <dbReference type="ARBA" id="ARBA00023306"/>
    </source>
</evidence>
<evidence type="ECO:0000313" key="27">
    <source>
        <dbReference type="EMBL" id="EDX74345.1"/>
    </source>
</evidence>
<evidence type="ECO:0000259" key="25">
    <source>
        <dbReference type="PROSITE" id="PS50109"/>
    </source>
</evidence>
<comment type="similarity">
    <text evidence="5">Belongs to the ethylene receptor family.</text>
</comment>
<dbReference type="Gene3D" id="3.30.450.40">
    <property type="match status" value="2"/>
</dbReference>
<dbReference type="InterPro" id="IPR036890">
    <property type="entry name" value="HATPase_C_sf"/>
</dbReference>
<dbReference type="InterPro" id="IPR016132">
    <property type="entry name" value="Phyto_chromo_attachment"/>
</dbReference>
<dbReference type="Pfam" id="PF00072">
    <property type="entry name" value="Response_reg"/>
    <property type="match status" value="1"/>
</dbReference>
<dbReference type="PROSITE" id="PS50046">
    <property type="entry name" value="PHYTOCHROME_2"/>
    <property type="match status" value="1"/>
</dbReference>
<dbReference type="InterPro" id="IPR001789">
    <property type="entry name" value="Sig_transdc_resp-reg_receiver"/>
</dbReference>
<evidence type="ECO:0000259" key="26">
    <source>
        <dbReference type="PROSITE" id="PS50110"/>
    </source>
</evidence>
<dbReference type="PANTHER" id="PTHR45339">
    <property type="entry name" value="HYBRID SIGNAL TRANSDUCTION HISTIDINE KINASE J"/>
    <property type="match status" value="1"/>
</dbReference>
<dbReference type="CDD" id="cd17546">
    <property type="entry name" value="REC_hyHK_CKI1_RcsC-like"/>
    <property type="match status" value="1"/>
</dbReference>
<dbReference type="eggNOG" id="COG0745">
    <property type="taxonomic scope" value="Bacteria"/>
</dbReference>
<evidence type="ECO:0000259" key="24">
    <source>
        <dbReference type="PROSITE" id="PS50046"/>
    </source>
</evidence>